<comment type="caution">
    <text evidence="2">The sequence shown here is derived from an EMBL/GenBank/DDBJ whole genome shotgun (WGS) entry which is preliminary data.</text>
</comment>
<evidence type="ECO:0000313" key="3">
    <source>
        <dbReference type="Proteomes" id="UP001605918"/>
    </source>
</evidence>
<dbReference type="RefSeq" id="WP_394502648.1">
    <property type="nucleotide sequence ID" value="NZ_JBIEIL010000001.1"/>
</dbReference>
<evidence type="ECO:0000313" key="2">
    <source>
        <dbReference type="EMBL" id="MFG6203112.1"/>
    </source>
</evidence>
<keyword evidence="3" id="KW-1185">Reference proteome</keyword>
<dbReference type="Proteomes" id="UP001605918">
    <property type="component" value="Unassembled WGS sequence"/>
</dbReference>
<sequence length="271" mass="30552">MTIEDAPAYKPPSVEGMPDHDVDPEGIIPLPLLTEGIVVVVPLWPNPVTKPGERDRLEVIFEQTGERVSITKDYYPDDIKPEFRIDIGPEHLMNDGFGWLRYVQYNNADNPAYSEQRKLTIDHFPPIYDLKPASFPDATDRGYLNCSTNPPIWEGVHFDVPPLVDFIPGDFIEVTWRGYLSPNASGPAIVSKVFQRRALSREDIRVGYSEVVEPYDPYIVPMVDDASASIVYRIYRGAKLVGESEIGWVKIDRVRAGYPPCGPESFSAKRV</sequence>
<accession>A0ABW7D4W1</accession>
<proteinExistence type="predicted"/>
<organism evidence="2 3">
    <name type="scientific">Pseudomonas retamae</name>
    <dbReference type="NCBI Taxonomy" id="702110"/>
    <lineage>
        <taxon>Bacteria</taxon>
        <taxon>Pseudomonadati</taxon>
        <taxon>Pseudomonadota</taxon>
        <taxon>Gammaproteobacteria</taxon>
        <taxon>Pseudomonadales</taxon>
        <taxon>Pseudomonadaceae</taxon>
        <taxon>Pseudomonas</taxon>
    </lineage>
</organism>
<gene>
    <name evidence="2" type="ORF">ACGSLL_02000</name>
</gene>
<name>A0ABW7D4W1_9PSED</name>
<reference evidence="2 3" key="1">
    <citation type="submission" date="2024-10" db="EMBL/GenBank/DDBJ databases">
        <title>Whole genome of Pseudomonas sp Strain RB5.</title>
        <authorList>
            <person name="Selami N."/>
        </authorList>
    </citation>
    <scope>NUCLEOTIDE SEQUENCE [LARGE SCALE GENOMIC DNA]</scope>
    <source>
        <strain evidence="2 3">RB5</strain>
    </source>
</reference>
<feature type="region of interest" description="Disordered" evidence="1">
    <location>
        <begin position="1"/>
        <end position="21"/>
    </location>
</feature>
<protein>
    <submittedName>
        <fullName evidence="2">Uncharacterized protein</fullName>
    </submittedName>
</protein>
<evidence type="ECO:0000256" key="1">
    <source>
        <dbReference type="SAM" id="MobiDB-lite"/>
    </source>
</evidence>
<dbReference type="EMBL" id="JBIEIL010000001">
    <property type="protein sequence ID" value="MFG6203112.1"/>
    <property type="molecule type" value="Genomic_DNA"/>
</dbReference>